<dbReference type="AGR" id="WB:WBGene00002092"/>
<evidence type="ECO:0000256" key="3">
    <source>
        <dbReference type="ARBA" id="ARBA00022525"/>
    </source>
</evidence>
<accession>Q7JP91</accession>
<dbReference type="Pfam" id="PF03488">
    <property type="entry name" value="Ins_beta"/>
    <property type="match status" value="1"/>
</dbReference>
<dbReference type="PhylomeDB" id="Q7JP91"/>
<dbReference type="WormBase" id="C06E2.8">
    <property type="protein sequence ID" value="CE35386"/>
    <property type="gene ID" value="WBGene00002092"/>
    <property type="gene designation" value="ins-9"/>
</dbReference>
<dbReference type="PaxDb" id="6239-C06E2.8"/>
<name>Q7JP91_CAEEL</name>
<dbReference type="PANTHER" id="PTHR33893:SF5">
    <property type="entry name" value="INSULIN RELATED-RELATED"/>
    <property type="match status" value="1"/>
</dbReference>
<dbReference type="InParanoid" id="Q7JP91"/>
<comment type="subcellular location">
    <subcellularLocation>
        <location evidence="1">Secreted</location>
    </subcellularLocation>
</comment>
<dbReference type="OrthoDB" id="5824650at2759"/>
<protein>
    <submittedName>
        <fullName evidence="7">INSulin related</fullName>
    </submittedName>
</protein>
<dbReference type="GeneID" id="3564850"/>
<dbReference type="PROSITE" id="PS00262">
    <property type="entry name" value="INSULIN"/>
    <property type="match status" value="1"/>
</dbReference>
<dbReference type="GO" id="GO:0005179">
    <property type="term" value="F:hormone activity"/>
    <property type="evidence" value="ECO:0007669"/>
    <property type="project" value="InterPro"/>
</dbReference>
<dbReference type="PANTHER" id="PTHR33893">
    <property type="entry name" value="INSULIN RELATED-RELATED-RELATED"/>
    <property type="match status" value="1"/>
</dbReference>
<dbReference type="InterPro" id="IPR022353">
    <property type="entry name" value="Insulin_CS"/>
</dbReference>
<dbReference type="Bgee" id="WBGene00002092">
    <property type="expression patterns" value="Expressed in larva and 1 other cell type or tissue"/>
</dbReference>
<evidence type="ECO:0000313" key="7">
    <source>
        <dbReference type="EMBL" id="CCD63322.1"/>
    </source>
</evidence>
<dbReference type="UCSC" id="C06E2.8">
    <property type="organism name" value="c. elegans"/>
</dbReference>
<evidence type="ECO:0000256" key="4">
    <source>
        <dbReference type="ARBA" id="ARBA00022729"/>
    </source>
</evidence>
<keyword evidence="3" id="KW-0964">Secreted</keyword>
<dbReference type="CTD" id="3564850"/>
<dbReference type="GO" id="GO:0005576">
    <property type="term" value="C:extracellular region"/>
    <property type="evidence" value="ECO:0007669"/>
    <property type="project" value="UniProtKB-SubCell"/>
</dbReference>
<organism evidence="7 8">
    <name type="scientific">Caenorhabditis elegans</name>
    <dbReference type="NCBI Taxonomy" id="6239"/>
    <lineage>
        <taxon>Eukaryota</taxon>
        <taxon>Metazoa</taxon>
        <taxon>Ecdysozoa</taxon>
        <taxon>Nematoda</taxon>
        <taxon>Chromadorea</taxon>
        <taxon>Rhabditida</taxon>
        <taxon>Rhabditina</taxon>
        <taxon>Rhabditomorpha</taxon>
        <taxon>Rhabditoidea</taxon>
        <taxon>Rhabditidae</taxon>
        <taxon>Peloderinae</taxon>
        <taxon>Caenorhabditis</taxon>
    </lineage>
</organism>
<evidence type="ECO:0000313" key="9">
    <source>
        <dbReference type="WormBase" id="C06E2.8"/>
    </source>
</evidence>
<dbReference type="InterPro" id="IPR036438">
    <property type="entry name" value="Insulin-like_sf"/>
</dbReference>
<keyword evidence="5" id="KW-1015">Disulfide bond</keyword>
<feature type="signal peptide" evidence="6">
    <location>
        <begin position="1"/>
        <end position="23"/>
    </location>
</feature>
<keyword evidence="8" id="KW-1185">Reference proteome</keyword>
<dbReference type="HOGENOM" id="CLU_154797_1_0_1"/>
<dbReference type="RefSeq" id="NP_001359835.1">
    <property type="nucleotide sequence ID" value="NM_001373401.2"/>
</dbReference>
<dbReference type="eggNOG" id="ENOG502TJ7H">
    <property type="taxonomic scope" value="Eukaryota"/>
</dbReference>
<evidence type="ECO:0000313" key="8">
    <source>
        <dbReference type="Proteomes" id="UP000001940"/>
    </source>
</evidence>
<keyword evidence="4 6" id="KW-0732">Signal</keyword>
<evidence type="ECO:0000256" key="6">
    <source>
        <dbReference type="SAM" id="SignalP"/>
    </source>
</evidence>
<reference evidence="7 8" key="1">
    <citation type="journal article" date="1998" name="Science">
        <title>Genome sequence of the nematode C. elegans: a platform for investigating biology.</title>
        <authorList>
            <consortium name="The C. elegans sequencing consortium"/>
            <person name="Sulson J.E."/>
            <person name="Waterston R."/>
        </authorList>
    </citation>
    <scope>NUCLEOTIDE SEQUENCE [LARGE SCALE GENOMIC DNA]</scope>
    <source>
        <strain evidence="7 8">Bristol N2</strain>
    </source>
</reference>
<sequence length="118" mass="13513">MIVTLIVFLVIGLQMAHLSQVSGNNENGFLNPFDLSQWSEEILHRQYHHHHHHHHGNRARRTLETEKIYRCGRKLYTDVLSACNGPCEPGTEQDLSKLCCGNQCTFVEIRKACCADKL</sequence>
<evidence type="ECO:0000256" key="1">
    <source>
        <dbReference type="ARBA" id="ARBA00004613"/>
    </source>
</evidence>
<dbReference type="Gene3D" id="1.10.100.10">
    <property type="entry name" value="Insulin-like"/>
    <property type="match status" value="1"/>
</dbReference>
<dbReference type="InterPro" id="IPR052335">
    <property type="entry name" value="Insulin-like_regulatory"/>
</dbReference>
<dbReference type="AlphaFoldDB" id="Q7JP91"/>
<dbReference type="KEGG" id="cel:CELE_C06E2.8"/>
<proteinExistence type="inferred from homology"/>
<dbReference type="InterPro" id="IPR003235">
    <property type="entry name" value="Nem_insulin-like_b-type"/>
</dbReference>
<feature type="chain" id="PRO_5004287966" evidence="6">
    <location>
        <begin position="24"/>
        <end position="118"/>
    </location>
</feature>
<dbReference type="SUPFAM" id="SSF56994">
    <property type="entry name" value="Insulin-like"/>
    <property type="match status" value="1"/>
</dbReference>
<evidence type="ECO:0000256" key="2">
    <source>
        <dbReference type="ARBA" id="ARBA00009034"/>
    </source>
</evidence>
<dbReference type="Proteomes" id="UP000001940">
    <property type="component" value="Chromosome X"/>
</dbReference>
<gene>
    <name evidence="7 9" type="primary">ins-9</name>
    <name evidence="9" type="ORF">C06E2.8</name>
    <name evidence="7" type="ORF">CELE_C06E2.8</name>
</gene>
<evidence type="ECO:0000256" key="5">
    <source>
        <dbReference type="ARBA" id="ARBA00023157"/>
    </source>
</evidence>
<dbReference type="SMR" id="Q7JP91"/>
<dbReference type="EMBL" id="BX284606">
    <property type="protein sequence ID" value="CCD63322.1"/>
    <property type="molecule type" value="Genomic_DNA"/>
</dbReference>
<dbReference type="STRING" id="6239.C06E2.8.1"/>
<comment type="similarity">
    <text evidence="2">Belongs to the insulin family.</text>
</comment>